<dbReference type="PANTHER" id="PTHR45023:SF4">
    <property type="entry name" value="GLYCINE-RICH PROTEIN-RELATED"/>
    <property type="match status" value="1"/>
</dbReference>
<gene>
    <name evidence="1" type="ORF">BDA96_09G212900</name>
</gene>
<accession>A0A921QAY3</accession>
<proteinExistence type="predicted"/>
<protein>
    <submittedName>
        <fullName evidence="1">Uncharacterized protein</fullName>
    </submittedName>
</protein>
<dbReference type="EMBL" id="CM027688">
    <property type="protein sequence ID" value="KAG0518849.1"/>
    <property type="molecule type" value="Genomic_DNA"/>
</dbReference>
<dbReference type="Proteomes" id="UP000807115">
    <property type="component" value="Chromosome 9"/>
</dbReference>
<dbReference type="PANTHER" id="PTHR45023">
    <property type="match status" value="1"/>
</dbReference>
<evidence type="ECO:0000313" key="2">
    <source>
        <dbReference type="Proteomes" id="UP000807115"/>
    </source>
</evidence>
<dbReference type="AlphaFoldDB" id="A0A921QAY3"/>
<organism evidence="1 2">
    <name type="scientific">Sorghum bicolor</name>
    <name type="common">Sorghum</name>
    <name type="synonym">Sorghum vulgare</name>
    <dbReference type="NCBI Taxonomy" id="4558"/>
    <lineage>
        <taxon>Eukaryota</taxon>
        <taxon>Viridiplantae</taxon>
        <taxon>Streptophyta</taxon>
        <taxon>Embryophyta</taxon>
        <taxon>Tracheophyta</taxon>
        <taxon>Spermatophyta</taxon>
        <taxon>Magnoliopsida</taxon>
        <taxon>Liliopsida</taxon>
        <taxon>Poales</taxon>
        <taxon>Poaceae</taxon>
        <taxon>PACMAD clade</taxon>
        <taxon>Panicoideae</taxon>
        <taxon>Andropogonodae</taxon>
        <taxon>Andropogoneae</taxon>
        <taxon>Sorghinae</taxon>
        <taxon>Sorghum</taxon>
    </lineage>
</organism>
<reference evidence="1" key="1">
    <citation type="journal article" date="2019" name="BMC Genomics">
        <title>A new reference genome for Sorghum bicolor reveals high levels of sequence similarity between sweet and grain genotypes: implications for the genetics of sugar metabolism.</title>
        <authorList>
            <person name="Cooper E.A."/>
            <person name="Brenton Z.W."/>
            <person name="Flinn B.S."/>
            <person name="Jenkins J."/>
            <person name="Shu S."/>
            <person name="Flowers D."/>
            <person name="Luo F."/>
            <person name="Wang Y."/>
            <person name="Xia P."/>
            <person name="Barry K."/>
            <person name="Daum C."/>
            <person name="Lipzen A."/>
            <person name="Yoshinaga Y."/>
            <person name="Schmutz J."/>
            <person name="Saski C."/>
            <person name="Vermerris W."/>
            <person name="Kresovich S."/>
        </authorList>
    </citation>
    <scope>NUCLEOTIDE SEQUENCE</scope>
</reference>
<comment type="caution">
    <text evidence="1">The sequence shown here is derived from an EMBL/GenBank/DDBJ whole genome shotgun (WGS) entry which is preliminary data.</text>
</comment>
<reference evidence="1" key="2">
    <citation type="submission" date="2020-10" db="EMBL/GenBank/DDBJ databases">
        <authorList>
            <person name="Cooper E.A."/>
            <person name="Brenton Z.W."/>
            <person name="Flinn B.S."/>
            <person name="Jenkins J."/>
            <person name="Shu S."/>
            <person name="Flowers D."/>
            <person name="Luo F."/>
            <person name="Wang Y."/>
            <person name="Xia P."/>
            <person name="Barry K."/>
            <person name="Daum C."/>
            <person name="Lipzen A."/>
            <person name="Yoshinaga Y."/>
            <person name="Schmutz J."/>
            <person name="Saski C."/>
            <person name="Vermerris W."/>
            <person name="Kresovich S."/>
        </authorList>
    </citation>
    <scope>NUCLEOTIDE SEQUENCE</scope>
</reference>
<evidence type="ECO:0000313" key="1">
    <source>
        <dbReference type="EMBL" id="KAG0518849.1"/>
    </source>
</evidence>
<name>A0A921QAY3_SORBI</name>
<sequence length="138" mass="15222">MTSGVDDVSLLRSMGFFQGSQGTDSRVDDISPIDLASLVSQEQQQIGVDPLNTLVWSDNDNSPQESQKKEATELKNHWSKTISLITKFNACYEKAKIEHGSGESDDQVMERARADYKGAAKKKRPFALEIDNGKSKVG</sequence>